<accession>A0A2K8KH78</accession>
<keyword evidence="1" id="KW-0547">Nucleotide-binding</keyword>
<dbReference type="PANTHER" id="PTHR43309:SF3">
    <property type="entry name" value="5-OXOPROLINASE SUBUNIT C"/>
    <property type="match status" value="1"/>
</dbReference>
<keyword evidence="2" id="KW-0378">Hydrolase</keyword>
<dbReference type="GO" id="GO:0016787">
    <property type="term" value="F:hydrolase activity"/>
    <property type="evidence" value="ECO:0007669"/>
    <property type="project" value="UniProtKB-KW"/>
</dbReference>
<dbReference type="EMBL" id="CP024899">
    <property type="protein sequence ID" value="ATX67135.1"/>
    <property type="molecule type" value="Genomic_DNA"/>
</dbReference>
<organism evidence="5 6">
    <name type="scientific">Roseinatronobacter bogoriensis subsp. barguzinensis</name>
    <dbReference type="NCBI Taxonomy" id="441209"/>
    <lineage>
        <taxon>Bacteria</taxon>
        <taxon>Pseudomonadati</taxon>
        <taxon>Pseudomonadota</taxon>
        <taxon>Alphaproteobacteria</taxon>
        <taxon>Rhodobacterales</taxon>
        <taxon>Paracoccaceae</taxon>
        <taxon>Roseinatronobacter</taxon>
    </lineage>
</organism>
<evidence type="ECO:0000313" key="6">
    <source>
        <dbReference type="Proteomes" id="UP000228948"/>
    </source>
</evidence>
<evidence type="ECO:0000313" key="5">
    <source>
        <dbReference type="EMBL" id="ATX67135.1"/>
    </source>
</evidence>
<keyword evidence="5" id="KW-0456">Lyase</keyword>
<dbReference type="Gene3D" id="2.40.100.10">
    <property type="entry name" value="Cyclophilin-like"/>
    <property type="match status" value="1"/>
</dbReference>
<dbReference type="AlphaFoldDB" id="A0A2K8KH78"/>
<evidence type="ECO:0000256" key="3">
    <source>
        <dbReference type="ARBA" id="ARBA00022840"/>
    </source>
</evidence>
<reference evidence="5 6" key="1">
    <citation type="submission" date="2017-11" db="EMBL/GenBank/DDBJ databases">
        <title>Revised Sequence and Annotation of the Rhodobaca barguzinensis strain alga05 Genome.</title>
        <authorList>
            <person name="Kopejtka K."/>
            <person name="Tomasch J.M."/>
            <person name="Bunk B."/>
            <person name="Koblizek M."/>
        </authorList>
    </citation>
    <scope>NUCLEOTIDE SEQUENCE [LARGE SCALE GENOMIC DNA]</scope>
    <source>
        <strain evidence="6">alga05</strain>
    </source>
</reference>
<dbReference type="PANTHER" id="PTHR43309">
    <property type="entry name" value="5-OXOPROLINASE SUBUNIT C"/>
    <property type="match status" value="1"/>
</dbReference>
<dbReference type="InterPro" id="IPR003778">
    <property type="entry name" value="CT_A_B"/>
</dbReference>
<keyword evidence="6" id="KW-1185">Reference proteome</keyword>
<dbReference type="Pfam" id="PF02626">
    <property type="entry name" value="CT_A_B"/>
    <property type="match status" value="1"/>
</dbReference>
<gene>
    <name evidence="5" type="ORF">BG454_16010</name>
</gene>
<dbReference type="InterPro" id="IPR029000">
    <property type="entry name" value="Cyclophilin-like_dom_sf"/>
</dbReference>
<name>A0A2K8KH78_9RHOB</name>
<dbReference type="GO" id="GO:0005524">
    <property type="term" value="F:ATP binding"/>
    <property type="evidence" value="ECO:0007669"/>
    <property type="project" value="UniProtKB-KW"/>
</dbReference>
<evidence type="ECO:0000256" key="1">
    <source>
        <dbReference type="ARBA" id="ARBA00022741"/>
    </source>
</evidence>
<dbReference type="KEGG" id="rbg:BG454_16010"/>
<proteinExistence type="predicted"/>
<sequence length="339" mass="35872">MRKIYVHRAGPGVTVQDLGREGWLSQGLSRGGAADRLALAEGAALLHQPTELAALEIAGSFLNLEVSAPVRIALTGAPMRAVCDGAPLVWNASHALPGGARLELSGSEGGYSYVHFGGGIDAPVMLGARSAHLAAKLGRMLVAQDSLALGPDSGSRTGMTFTPLPRFNGGLLRLVETPQTRLFSPEQRSRFTQTAFRKDARANRMGQRLVCPSEGFGADTGLSILSETIVPGDVQITGDGAPFVLLSECQTTGGYPRIGTVLPCDLPRLVQAPAHADLHFAFVSMEDAIALERAEADRRDGLGRALRPLIRNLHDIPDLLAYQLVSGVTRGDELEGCKP</sequence>
<evidence type="ECO:0000259" key="4">
    <source>
        <dbReference type="SMART" id="SM00797"/>
    </source>
</evidence>
<dbReference type="STRING" id="441209.GCA_001870665_02984"/>
<dbReference type="GO" id="GO:0016829">
    <property type="term" value="F:lyase activity"/>
    <property type="evidence" value="ECO:0007669"/>
    <property type="project" value="UniProtKB-KW"/>
</dbReference>
<feature type="domain" description="Carboxyltransferase" evidence="4">
    <location>
        <begin position="25"/>
        <end position="299"/>
    </location>
</feature>
<dbReference type="Proteomes" id="UP000228948">
    <property type="component" value="Chromosome"/>
</dbReference>
<dbReference type="InterPro" id="IPR052708">
    <property type="entry name" value="PxpC"/>
</dbReference>
<dbReference type="SMART" id="SM00797">
    <property type="entry name" value="AHS2"/>
    <property type="match status" value="1"/>
</dbReference>
<dbReference type="RefSeq" id="WP_071481578.1">
    <property type="nucleotide sequence ID" value="NZ_CP024899.1"/>
</dbReference>
<evidence type="ECO:0000256" key="2">
    <source>
        <dbReference type="ARBA" id="ARBA00022801"/>
    </source>
</evidence>
<protein>
    <submittedName>
        <fullName evidence="5">Urea amidolyase</fullName>
    </submittedName>
</protein>
<keyword evidence="3" id="KW-0067">ATP-binding</keyword>
<dbReference type="OrthoDB" id="9768696at2"/>